<dbReference type="InterPro" id="IPR023158">
    <property type="entry name" value="YerB-like_sf"/>
</dbReference>
<sequence length="347" mass="36602">MRTMRAAGAAENGRSTGRSTGRRAARARVRIRALAALVACAALLTGCPGAGDGDGDGDGGREGRSPFTGESVADASAPVLAVKIDNVAAARPQTGLERADIVYVEQVESGLTRLLAVYSSDLPPTVGPVRSARESDIELLRQFGEPALAYSGAQSKLVPVLEASPLHLVPPGEAPGAYSRSADRSAPHNMYLDPQAALREAPDGVSGASDIGFRFGAAPQGGRADTEEAVRFPAVRYDFVWSAEYDRWLVSIDGQEATTADNDRLGAPTVVLQRVEIRDSRFRDRGGSVSPYSETVGSGEATVLRGGRAYEARWSRPSAESGTEFTTPEGDPMTFAEGQVWVVLAPR</sequence>
<dbReference type="Gene3D" id="3.50.90.10">
    <property type="entry name" value="YerB-like"/>
    <property type="match status" value="1"/>
</dbReference>
<protein>
    <recommendedName>
        <fullName evidence="6">DUF3048 domain-containing protein</fullName>
    </recommendedName>
</protein>
<keyword evidence="5" id="KW-1185">Reference proteome</keyword>
<reference evidence="5" key="1">
    <citation type="submission" date="2016-10" db="EMBL/GenBank/DDBJ databases">
        <authorList>
            <person name="Varghese N."/>
            <person name="Submissions S."/>
        </authorList>
    </citation>
    <scope>NUCLEOTIDE SEQUENCE [LARGE SCALE GENOMIC DNA]</scope>
    <source>
        <strain evidence="5">PL19</strain>
    </source>
</reference>
<evidence type="ECO:0000256" key="1">
    <source>
        <dbReference type="SAM" id="MobiDB-lite"/>
    </source>
</evidence>
<dbReference type="AlphaFoldDB" id="A0A1I4AX34"/>
<name>A0A1I4AX34_9ACTN</name>
<dbReference type="Proteomes" id="UP000198928">
    <property type="component" value="Unassembled WGS sequence"/>
</dbReference>
<dbReference type="EMBL" id="FOSG01000007">
    <property type="protein sequence ID" value="SFK61128.1"/>
    <property type="molecule type" value="Genomic_DNA"/>
</dbReference>
<evidence type="ECO:0000259" key="3">
    <source>
        <dbReference type="Pfam" id="PF17479"/>
    </source>
</evidence>
<evidence type="ECO:0008006" key="6">
    <source>
        <dbReference type="Google" id="ProtNLM"/>
    </source>
</evidence>
<evidence type="ECO:0000313" key="5">
    <source>
        <dbReference type="Proteomes" id="UP000198928"/>
    </source>
</evidence>
<feature type="region of interest" description="Disordered" evidence="1">
    <location>
        <begin position="50"/>
        <end position="70"/>
    </location>
</feature>
<dbReference type="InterPro" id="IPR035328">
    <property type="entry name" value="DUF3048_C"/>
</dbReference>
<evidence type="ECO:0000259" key="2">
    <source>
        <dbReference type="Pfam" id="PF11258"/>
    </source>
</evidence>
<proteinExistence type="predicted"/>
<dbReference type="Pfam" id="PF17479">
    <property type="entry name" value="DUF3048_C"/>
    <property type="match status" value="1"/>
</dbReference>
<accession>A0A1I4AX34</accession>
<feature type="domain" description="DUF3048" evidence="2">
    <location>
        <begin position="68"/>
        <end position="199"/>
    </location>
</feature>
<gene>
    <name evidence="4" type="ORF">SAMN05192584_107169</name>
</gene>
<feature type="region of interest" description="Disordered" evidence="1">
    <location>
        <begin position="1"/>
        <end position="24"/>
    </location>
</feature>
<organism evidence="4 5">
    <name type="scientific">Streptomyces pini</name>
    <dbReference type="NCBI Taxonomy" id="1520580"/>
    <lineage>
        <taxon>Bacteria</taxon>
        <taxon>Bacillati</taxon>
        <taxon>Actinomycetota</taxon>
        <taxon>Actinomycetes</taxon>
        <taxon>Kitasatosporales</taxon>
        <taxon>Streptomycetaceae</taxon>
        <taxon>Streptomyces</taxon>
    </lineage>
</organism>
<dbReference type="Pfam" id="PF11258">
    <property type="entry name" value="DUF3048"/>
    <property type="match status" value="1"/>
</dbReference>
<evidence type="ECO:0000313" key="4">
    <source>
        <dbReference type="EMBL" id="SFK61128.1"/>
    </source>
</evidence>
<feature type="domain" description="DUF3048" evidence="3">
    <location>
        <begin position="232"/>
        <end position="342"/>
    </location>
</feature>
<dbReference type="InterPro" id="IPR021416">
    <property type="entry name" value="DUF3048_N"/>
</dbReference>
<dbReference type="SUPFAM" id="SSF159774">
    <property type="entry name" value="YerB-like"/>
    <property type="match status" value="1"/>
</dbReference>